<gene>
    <name evidence="2" type="ORF">KDA82_20390</name>
</gene>
<sequence length="82" mass="9290">MRLPDRKETEVRRLLDGGPLPVPPDLAERALVRGERLLRRRQVVLLVTWAVLLGALLAFTFWALLAEPWTAPPSRTTPPLGW</sequence>
<feature type="transmembrane region" description="Helical" evidence="1">
    <location>
        <begin position="43"/>
        <end position="65"/>
    </location>
</feature>
<organism evidence="2 3">
    <name type="scientific">Streptomyces daliensis</name>
    <dbReference type="NCBI Taxonomy" id="299421"/>
    <lineage>
        <taxon>Bacteria</taxon>
        <taxon>Bacillati</taxon>
        <taxon>Actinomycetota</taxon>
        <taxon>Actinomycetes</taxon>
        <taxon>Kitasatosporales</taxon>
        <taxon>Streptomycetaceae</taxon>
        <taxon>Streptomyces</taxon>
    </lineage>
</organism>
<evidence type="ECO:0000256" key="1">
    <source>
        <dbReference type="SAM" id="Phobius"/>
    </source>
</evidence>
<dbReference type="EMBL" id="JAGSMN010000466">
    <property type="protein sequence ID" value="MBR7675335.1"/>
    <property type="molecule type" value="Genomic_DNA"/>
</dbReference>
<evidence type="ECO:0000313" key="2">
    <source>
        <dbReference type="EMBL" id="MBR7675335.1"/>
    </source>
</evidence>
<proteinExistence type="predicted"/>
<reference evidence="2" key="1">
    <citation type="submission" date="2021-04" db="EMBL/GenBank/DDBJ databases">
        <title>Sequencing of actinobacteria type strains.</title>
        <authorList>
            <person name="Nguyen G.-S."/>
            <person name="Wentzel A."/>
        </authorList>
    </citation>
    <scope>NUCLEOTIDE SEQUENCE</scope>
    <source>
        <strain evidence="2">DSM 42095</strain>
    </source>
</reference>
<accession>A0A8T4IUB7</accession>
<comment type="caution">
    <text evidence="2">The sequence shown here is derived from an EMBL/GenBank/DDBJ whole genome shotgun (WGS) entry which is preliminary data.</text>
</comment>
<evidence type="ECO:0000313" key="3">
    <source>
        <dbReference type="Proteomes" id="UP000675554"/>
    </source>
</evidence>
<protein>
    <submittedName>
        <fullName evidence="2">Uncharacterized protein</fullName>
    </submittedName>
</protein>
<name>A0A8T4IUB7_9ACTN</name>
<keyword evidence="1" id="KW-0812">Transmembrane</keyword>
<keyword evidence="1" id="KW-1133">Transmembrane helix</keyword>
<dbReference type="Proteomes" id="UP000675554">
    <property type="component" value="Unassembled WGS sequence"/>
</dbReference>
<keyword evidence="1" id="KW-0472">Membrane</keyword>
<dbReference type="AlphaFoldDB" id="A0A8T4IUB7"/>
<keyword evidence="3" id="KW-1185">Reference proteome</keyword>